<dbReference type="Gene3D" id="1.10.10.10">
    <property type="entry name" value="Winged helix-like DNA-binding domain superfamily/Winged helix DNA-binding domain"/>
    <property type="match status" value="1"/>
</dbReference>
<dbReference type="PANTHER" id="PTHR35807:SF2">
    <property type="entry name" value="TRANSCRIPTIONAL ACTIVATOR DOMAIN"/>
    <property type="match status" value="1"/>
</dbReference>
<dbReference type="SUPFAM" id="SSF46894">
    <property type="entry name" value="C-terminal effector domain of the bipartite response regulators"/>
    <property type="match status" value="1"/>
</dbReference>
<evidence type="ECO:0000313" key="2">
    <source>
        <dbReference type="EMBL" id="RHJ89430.1"/>
    </source>
</evidence>
<dbReference type="Pfam" id="PF03704">
    <property type="entry name" value="BTAD"/>
    <property type="match status" value="1"/>
</dbReference>
<accession>A0A415E6Y5</accession>
<dbReference type="STRING" id="1776384.GCA_900086585_02745"/>
<dbReference type="EMBL" id="QRMS01000001">
    <property type="protein sequence ID" value="RHJ89430.1"/>
    <property type="molecule type" value="Genomic_DNA"/>
</dbReference>
<name>A0A415E6Y5_9FIRM</name>
<protein>
    <recommendedName>
        <fullName evidence="1">Bacterial transcriptional activator domain-containing protein</fullName>
    </recommendedName>
</protein>
<dbReference type="AlphaFoldDB" id="A0A415E6Y5"/>
<dbReference type="InterPro" id="IPR036388">
    <property type="entry name" value="WH-like_DNA-bd_sf"/>
</dbReference>
<comment type="caution">
    <text evidence="2">The sequence shown here is derived from an EMBL/GenBank/DDBJ whole genome shotgun (WGS) entry which is preliminary data.</text>
</comment>
<dbReference type="InterPro" id="IPR011990">
    <property type="entry name" value="TPR-like_helical_dom_sf"/>
</dbReference>
<reference evidence="2 3" key="1">
    <citation type="submission" date="2018-08" db="EMBL/GenBank/DDBJ databases">
        <title>A genome reference for cultivated species of the human gut microbiota.</title>
        <authorList>
            <person name="Zou Y."/>
            <person name="Xue W."/>
            <person name="Luo G."/>
        </authorList>
    </citation>
    <scope>NUCLEOTIDE SEQUENCE [LARGE SCALE GENOMIC DNA]</scope>
    <source>
        <strain evidence="2 3">AM07-24</strain>
    </source>
</reference>
<dbReference type="SUPFAM" id="SSF48452">
    <property type="entry name" value="TPR-like"/>
    <property type="match status" value="1"/>
</dbReference>
<dbReference type="SMART" id="SM01043">
    <property type="entry name" value="BTAD"/>
    <property type="match status" value="1"/>
</dbReference>
<dbReference type="Proteomes" id="UP000284841">
    <property type="component" value="Unassembled WGS sequence"/>
</dbReference>
<proteinExistence type="predicted"/>
<dbReference type="GO" id="GO:0006355">
    <property type="term" value="P:regulation of DNA-templated transcription"/>
    <property type="evidence" value="ECO:0007669"/>
    <property type="project" value="InterPro"/>
</dbReference>
<dbReference type="GeneID" id="83005068"/>
<dbReference type="PANTHER" id="PTHR35807">
    <property type="entry name" value="TRANSCRIPTIONAL REGULATOR REDD-RELATED"/>
    <property type="match status" value="1"/>
</dbReference>
<gene>
    <name evidence="2" type="ORF">DW099_02315</name>
</gene>
<organism evidence="2 3">
    <name type="scientific">Emergencia timonensis</name>
    <dbReference type="NCBI Taxonomy" id="1776384"/>
    <lineage>
        <taxon>Bacteria</taxon>
        <taxon>Bacillati</taxon>
        <taxon>Bacillota</taxon>
        <taxon>Clostridia</taxon>
        <taxon>Peptostreptococcales</taxon>
        <taxon>Anaerovoracaceae</taxon>
        <taxon>Emergencia</taxon>
    </lineage>
</organism>
<dbReference type="InterPro" id="IPR051677">
    <property type="entry name" value="AfsR-DnrI-RedD_regulator"/>
</dbReference>
<keyword evidence="3" id="KW-1185">Reference proteome</keyword>
<dbReference type="Gene3D" id="1.25.40.10">
    <property type="entry name" value="Tetratricopeptide repeat domain"/>
    <property type="match status" value="1"/>
</dbReference>
<dbReference type="RefSeq" id="WP_067539652.1">
    <property type="nucleotide sequence ID" value="NZ_AP025567.1"/>
</dbReference>
<dbReference type="GO" id="GO:0003677">
    <property type="term" value="F:DNA binding"/>
    <property type="evidence" value="ECO:0007669"/>
    <property type="project" value="InterPro"/>
</dbReference>
<evidence type="ECO:0000259" key="1">
    <source>
        <dbReference type="SMART" id="SM01043"/>
    </source>
</evidence>
<dbReference type="OrthoDB" id="142950at2"/>
<evidence type="ECO:0000313" key="3">
    <source>
        <dbReference type="Proteomes" id="UP000284841"/>
    </source>
</evidence>
<sequence length="418" mass="48580">MDPNEKFVIKVLGGLEIRYRDKAIGVNESKNKSNKIWVLFEYILLNHNRKLSQDELIEMLWPEMEVSNPANSLKGLIFKLRKEIDSLGFLPGKQVIPSVSGSYTFNEDVPYTVDVYEFEKYLTLSQESALSDDEKLKYLLQAVECYRGNIHHDARKEPWAASIQTHYGDMYLSAVRLCTELLNKKGNYQKIIEICRNALLIQPYTEDYYYHMIRAYASLENYSAASDLYARVKELMQQEYGTTPDTKFENAYKELMKKRPKKNQTAEELTDDFVENTNYMATFNVEYGEFKQIYRLTARRLERIQKDAFLCLYTLGAQKGVTVDLKEKNKHLHILGEALAFGLRQGDVFSRVTPWQFAVIFEDVTEENTLAIAERIKKYFDKNKSSDAFGILHKAVKINPSDFETRHIGGMKQEITEK</sequence>
<dbReference type="InterPro" id="IPR016032">
    <property type="entry name" value="Sig_transdc_resp-reg_C-effctor"/>
</dbReference>
<dbReference type="InterPro" id="IPR005158">
    <property type="entry name" value="BTAD"/>
</dbReference>
<feature type="domain" description="Bacterial transcriptional activator" evidence="1">
    <location>
        <begin position="113"/>
        <end position="256"/>
    </location>
</feature>